<dbReference type="InterPro" id="IPR000511">
    <property type="entry name" value="Holocyt_c/c1_synthase"/>
</dbReference>
<evidence type="ECO:0000256" key="11">
    <source>
        <dbReference type="SAM" id="MobiDB-lite"/>
    </source>
</evidence>
<evidence type="ECO:0000256" key="6">
    <source>
        <dbReference type="ARBA" id="ARBA00023004"/>
    </source>
</evidence>
<reference evidence="13" key="2">
    <citation type="submission" date="2015-01" db="EMBL/GenBank/DDBJ databases">
        <title>Evolutionary Origins and Diversification of the Mycorrhizal Mutualists.</title>
        <authorList>
            <consortium name="DOE Joint Genome Institute"/>
            <consortium name="Mycorrhizal Genomics Consortium"/>
            <person name="Kohler A."/>
            <person name="Kuo A."/>
            <person name="Nagy L.G."/>
            <person name="Floudas D."/>
            <person name="Copeland A."/>
            <person name="Barry K.W."/>
            <person name="Cichocki N."/>
            <person name="Veneault-Fourrey C."/>
            <person name="LaButti K."/>
            <person name="Lindquist E.A."/>
            <person name="Lipzen A."/>
            <person name="Lundell T."/>
            <person name="Morin E."/>
            <person name="Murat C."/>
            <person name="Riley R."/>
            <person name="Ohm R."/>
            <person name="Sun H."/>
            <person name="Tunlid A."/>
            <person name="Henrissat B."/>
            <person name="Grigoriev I.V."/>
            <person name="Hibbett D.S."/>
            <person name="Martin F."/>
        </authorList>
    </citation>
    <scope>NUCLEOTIDE SEQUENCE [LARGE SCALE GENOMIC DNA]</scope>
    <source>
        <strain evidence="13">MUT 4182</strain>
    </source>
</reference>
<dbReference type="STRING" id="1051891.A0A0C3M652"/>
<evidence type="ECO:0000256" key="3">
    <source>
        <dbReference type="ARBA" id="ARBA00022617"/>
    </source>
</evidence>
<dbReference type="PROSITE" id="PS00821">
    <property type="entry name" value="CYTO_HEME_LYASE_1"/>
    <property type="match status" value="1"/>
</dbReference>
<dbReference type="GO" id="GO:0046872">
    <property type="term" value="F:metal ion binding"/>
    <property type="evidence" value="ECO:0007669"/>
    <property type="project" value="UniProtKB-KW"/>
</dbReference>
<evidence type="ECO:0000256" key="2">
    <source>
        <dbReference type="ARBA" id="ARBA00007255"/>
    </source>
</evidence>
<comment type="similarity">
    <text evidence="2 10">Belongs to the cytochrome c-type heme lyase family.</text>
</comment>
<dbReference type="PANTHER" id="PTHR12743:SF0">
    <property type="entry name" value="HOLOCYTOCHROME C-TYPE SYNTHASE"/>
    <property type="match status" value="1"/>
</dbReference>
<evidence type="ECO:0000256" key="7">
    <source>
        <dbReference type="ARBA" id="ARBA00023128"/>
    </source>
</evidence>
<dbReference type="EC" id="4.4.1.17" evidence="10"/>
<protein>
    <recommendedName>
        <fullName evidence="10">Holocytochrome c-type synthase</fullName>
        <ecNumber evidence="10">4.4.1.17</ecNumber>
    </recommendedName>
</protein>
<comment type="function">
    <text evidence="10">Lyase that catalyzes the covalent linking of the heme group to the cytochrome C apoprotein to produce the mature functional cytochrome.</text>
</comment>
<dbReference type="Proteomes" id="UP000054248">
    <property type="component" value="Unassembled WGS sequence"/>
</dbReference>
<name>A0A0C3M652_9AGAM</name>
<dbReference type="Pfam" id="PF01265">
    <property type="entry name" value="Cyto_heme_lyase"/>
    <property type="match status" value="1"/>
</dbReference>
<evidence type="ECO:0000256" key="9">
    <source>
        <dbReference type="ARBA" id="ARBA00023239"/>
    </source>
</evidence>
<keyword evidence="5 10" id="KW-0999">Mitochondrion inner membrane</keyword>
<evidence type="ECO:0000256" key="1">
    <source>
        <dbReference type="ARBA" id="ARBA00004273"/>
    </source>
</evidence>
<feature type="compositionally biased region" description="Basic and acidic residues" evidence="11">
    <location>
        <begin position="9"/>
        <end position="29"/>
    </location>
</feature>
<dbReference type="GO" id="GO:0004408">
    <property type="term" value="F:holocytochrome-c synthase activity"/>
    <property type="evidence" value="ECO:0007669"/>
    <property type="project" value="UniProtKB-EC"/>
</dbReference>
<dbReference type="PANTHER" id="PTHR12743">
    <property type="entry name" value="CYTOCHROME C1 HEME LYASE"/>
    <property type="match status" value="1"/>
</dbReference>
<evidence type="ECO:0000313" key="12">
    <source>
        <dbReference type="EMBL" id="KIO29122.1"/>
    </source>
</evidence>
<evidence type="ECO:0000256" key="4">
    <source>
        <dbReference type="ARBA" id="ARBA00022723"/>
    </source>
</evidence>
<keyword evidence="8 10" id="KW-0472">Membrane</keyword>
<keyword evidence="6 10" id="KW-0408">Iron</keyword>
<comment type="catalytic activity">
    <reaction evidence="10">
        <text>holo-[cytochrome c] = apo-[cytochrome c] + heme b</text>
        <dbReference type="Rhea" id="RHEA:22648"/>
        <dbReference type="Rhea" id="RHEA-COMP:10725"/>
        <dbReference type="Rhea" id="RHEA-COMP:10726"/>
        <dbReference type="ChEBI" id="CHEBI:29950"/>
        <dbReference type="ChEBI" id="CHEBI:60344"/>
        <dbReference type="ChEBI" id="CHEBI:83739"/>
        <dbReference type="EC" id="4.4.1.17"/>
    </reaction>
</comment>
<dbReference type="EMBL" id="KN822986">
    <property type="protein sequence ID" value="KIO29122.1"/>
    <property type="molecule type" value="Genomic_DNA"/>
</dbReference>
<keyword evidence="7 10" id="KW-0496">Mitochondrion</keyword>
<keyword evidence="13" id="KW-1185">Reference proteome</keyword>
<proteinExistence type="inferred from homology"/>
<accession>A0A0C3M652</accession>
<dbReference type="HOGENOM" id="CLU_048602_1_2_1"/>
<keyword evidence="4 10" id="KW-0479">Metal-binding</keyword>
<evidence type="ECO:0000313" key="13">
    <source>
        <dbReference type="Proteomes" id="UP000054248"/>
    </source>
</evidence>
<evidence type="ECO:0000256" key="10">
    <source>
        <dbReference type="RuleBase" id="RU363130"/>
    </source>
</evidence>
<dbReference type="OrthoDB" id="4243at2759"/>
<evidence type="ECO:0000256" key="8">
    <source>
        <dbReference type="ARBA" id="ARBA00023136"/>
    </source>
</evidence>
<feature type="region of interest" description="Disordered" evidence="11">
    <location>
        <begin position="1"/>
        <end position="58"/>
    </location>
</feature>
<reference evidence="12 13" key="1">
    <citation type="submission" date="2014-04" db="EMBL/GenBank/DDBJ databases">
        <authorList>
            <consortium name="DOE Joint Genome Institute"/>
            <person name="Kuo A."/>
            <person name="Girlanda M."/>
            <person name="Perotto S."/>
            <person name="Kohler A."/>
            <person name="Nagy L.G."/>
            <person name="Floudas D."/>
            <person name="Copeland A."/>
            <person name="Barry K.W."/>
            <person name="Cichocki N."/>
            <person name="Veneault-Fourrey C."/>
            <person name="LaButti K."/>
            <person name="Lindquist E.A."/>
            <person name="Lipzen A."/>
            <person name="Lundell T."/>
            <person name="Morin E."/>
            <person name="Murat C."/>
            <person name="Sun H."/>
            <person name="Tunlid A."/>
            <person name="Henrissat B."/>
            <person name="Grigoriev I.V."/>
            <person name="Hibbett D.S."/>
            <person name="Martin F."/>
            <person name="Nordberg H.P."/>
            <person name="Cantor M.N."/>
            <person name="Hua S.X."/>
        </authorList>
    </citation>
    <scope>NUCLEOTIDE SEQUENCE [LARGE SCALE GENOMIC DNA]</scope>
    <source>
        <strain evidence="12 13">MUT 4182</strain>
    </source>
</reference>
<keyword evidence="9 10" id="KW-0456">Lyase</keyword>
<evidence type="ECO:0000256" key="5">
    <source>
        <dbReference type="ARBA" id="ARBA00022792"/>
    </source>
</evidence>
<dbReference type="AlphaFoldDB" id="A0A0C3M652"/>
<keyword evidence="3 10" id="KW-0349">Heme</keyword>
<organism evidence="12 13">
    <name type="scientific">Tulasnella calospora MUT 4182</name>
    <dbReference type="NCBI Taxonomy" id="1051891"/>
    <lineage>
        <taxon>Eukaryota</taxon>
        <taxon>Fungi</taxon>
        <taxon>Dikarya</taxon>
        <taxon>Basidiomycota</taxon>
        <taxon>Agaricomycotina</taxon>
        <taxon>Agaricomycetes</taxon>
        <taxon>Cantharellales</taxon>
        <taxon>Tulasnellaceae</taxon>
        <taxon>Tulasnella</taxon>
    </lineage>
</organism>
<dbReference type="PROSITE" id="PS00822">
    <property type="entry name" value="CYTO_HEME_LYASE_2"/>
    <property type="match status" value="1"/>
</dbReference>
<sequence>MADTSGSHSHSEESTQGKCPVDHASREKWATLNQSSPGSQPHHPHHPGGTLPTQRETSSIPRLDGENWVYPSQAQFYDAMARKNHSPRANDMQVVVPIHNAVNERAWQELLKWETGRGGEKCGGLKLVSFKGNAHKLTPKARLKMLFGYQAPFDRHDWLVDRCGVRMRYVIDFYTGRADPNTPSPTGNTSFYLDVRPALDNFEGIKMRFGRFWDQWFGNAARPTQSS</sequence>
<dbReference type="GO" id="GO:0005743">
    <property type="term" value="C:mitochondrial inner membrane"/>
    <property type="evidence" value="ECO:0007669"/>
    <property type="project" value="UniProtKB-SubCell"/>
</dbReference>
<gene>
    <name evidence="12" type="ORF">M407DRAFT_242722</name>
</gene>
<comment type="subcellular location">
    <subcellularLocation>
        <location evidence="1 10">Mitochondrion inner membrane</location>
    </subcellularLocation>
</comment>